<dbReference type="EMBL" id="CP051142">
    <property type="protein sequence ID" value="QIX01327.1"/>
    <property type="molecule type" value="Genomic_DNA"/>
</dbReference>
<sequence>MSQHELPHDSYTARRLEHGTPEHLHITSRRTFIGPIPEGWLKSHRKHWYKQYFFLGTSKRPSFRAEQPALDGHHDEQPNAPAVLEPRPDDSTTAVGTSADLTTQDATNASTRSLLHSQHNRTPQPSPRILPQTAEDAPKPSIRPQTIEHGPKPSTKPRVTFNEASRLQLRARARRLASKTGLRSSTIKDGELLKVDKMLVRIDVTQQQLPDYDERISQGIETRMQDKWREFMVVCRKYSVDDADAVLQLYQTRVIAATEDQKVKKRAKAQILLSQRLAQVNLYSSLDKTLCVWTRGGSRTTIYYLRPLSGATSVEWFTFLRTMMGVKRSQTLQVNIPDLNISLRLDDPFRKAEVEQTLTKAAAGDEHALAVALSDESGAAGAIVARCMEMLKGSSEWNDVLKVWQAHGRIGLAWKRYDRLEWVHGAIEQKMYGTVAMVKTHDLQLLPKDHYSTDTRGTRDTKGLQEPPPVEGFLIRLTSQKGADRRMGKMMFKRLYFTSQNQYLLFLRPSRATPPPPPKMRMERNGAVPSTQKIAEQIPMIYDIDPYPLSESKISWLDENDLPYHEMLQQDQNAANEAGRQVNMLLASDGFIDFSDIKRVRAMRKGALAADDNVDEGEQVDFHQTVPDHPHEDGIAEEIEEDRIFELVLYNGLIIRLQAFSRATCAQWMKRVQELVNYWTKRAREDMNLYKSVREHNLTSLGIDERAEAIVGQFAYKWEVSQSFASSKMYNVCGLANCRSIHLSGLLFRKPRRHTTFTRCHVILSHGHILIYEDTLRSRTGGKITQIHHQRISSIDLRGCYLYSGLLTESDLLYQNRTFDSNMPGHHALPRIYLEDGWTSTDEDAMTTFVIWHSKSKSWFKSSKTIDDVKDARKEVERQNSGKDMKSQTKTQIERVSRLGTTGRSIVFKARSRAERDHWVLAIQNEIERLSSTITEDVRLQDMN</sequence>
<evidence type="ECO:0000259" key="2">
    <source>
        <dbReference type="PROSITE" id="PS50003"/>
    </source>
</evidence>
<dbReference type="Pfam" id="PF15404">
    <property type="entry name" value="PH_4"/>
    <property type="match status" value="1"/>
</dbReference>
<dbReference type="Pfam" id="PF23207">
    <property type="entry name" value="PH_SPO71"/>
    <property type="match status" value="1"/>
</dbReference>
<dbReference type="InterPro" id="IPR001849">
    <property type="entry name" value="PH_domain"/>
</dbReference>
<dbReference type="Proteomes" id="UP000503462">
    <property type="component" value="Chromosome 4"/>
</dbReference>
<dbReference type="Gene3D" id="2.30.29.30">
    <property type="entry name" value="Pleckstrin-homology domain (PH domain)/Phosphotyrosine-binding domain (PTB)"/>
    <property type="match status" value="1"/>
</dbReference>
<protein>
    <recommendedName>
        <fullName evidence="2">PH domain-containing protein</fullName>
    </recommendedName>
</protein>
<dbReference type="PANTHER" id="PTHR28076:SF1">
    <property type="entry name" value="PROSPORE MEMBRANE ADAPTER PROTEIN SPO71"/>
    <property type="match status" value="1"/>
</dbReference>
<evidence type="ECO:0000313" key="4">
    <source>
        <dbReference type="Proteomes" id="UP000503462"/>
    </source>
</evidence>
<reference evidence="3 4" key="1">
    <citation type="journal article" date="2016" name="Sci. Rep.">
        <title>Peltaster fructicola genome reveals evolution from an invasive phytopathogen to an ectophytic parasite.</title>
        <authorList>
            <person name="Xu C."/>
            <person name="Chen H."/>
            <person name="Gleason M.L."/>
            <person name="Xu J.R."/>
            <person name="Liu H."/>
            <person name="Zhang R."/>
            <person name="Sun G."/>
        </authorList>
    </citation>
    <scope>NUCLEOTIDE SEQUENCE [LARGE SCALE GENOMIC DNA]</scope>
    <source>
        <strain evidence="3 4">LNHT1506</strain>
    </source>
</reference>
<dbReference type="InterPro" id="IPR039486">
    <property type="entry name" value="Mug56/Spo71_PH"/>
</dbReference>
<dbReference type="SMART" id="SM01316">
    <property type="entry name" value="Spo7_2_N"/>
    <property type="match status" value="1"/>
</dbReference>
<dbReference type="GO" id="GO:0005628">
    <property type="term" value="C:prospore membrane"/>
    <property type="evidence" value="ECO:0007669"/>
    <property type="project" value="TreeGrafter"/>
</dbReference>
<dbReference type="Pfam" id="PF15407">
    <property type="entry name" value="Spo7_2_N"/>
    <property type="match status" value="1"/>
</dbReference>
<name>A0A6H0Y2U5_9PEZI</name>
<proteinExistence type="predicted"/>
<gene>
    <name evidence="3" type="ORF">AMS68_006844</name>
</gene>
<keyword evidence="4" id="KW-1185">Reference proteome</keyword>
<dbReference type="GO" id="GO:1902657">
    <property type="term" value="P:protein localization to prospore membrane"/>
    <property type="evidence" value="ECO:0007669"/>
    <property type="project" value="InterPro"/>
</dbReference>
<feature type="region of interest" description="Disordered" evidence="1">
    <location>
        <begin position="65"/>
        <end position="164"/>
    </location>
</feature>
<evidence type="ECO:0000256" key="1">
    <source>
        <dbReference type="SAM" id="MobiDB-lite"/>
    </source>
</evidence>
<dbReference type="AlphaFoldDB" id="A0A6H0Y2U5"/>
<accession>A0A6H0Y2U5</accession>
<dbReference type="InterPro" id="IPR057379">
    <property type="entry name" value="PH_SPO71"/>
</dbReference>
<evidence type="ECO:0000313" key="3">
    <source>
        <dbReference type="EMBL" id="QIX01327.1"/>
    </source>
</evidence>
<dbReference type="PROSITE" id="PS50003">
    <property type="entry name" value="PH_DOMAIN"/>
    <property type="match status" value="1"/>
</dbReference>
<dbReference type="InterPro" id="IPR040345">
    <property type="entry name" value="Mug56/Spo71"/>
</dbReference>
<feature type="domain" description="PH" evidence="2">
    <location>
        <begin position="740"/>
        <end position="928"/>
    </location>
</feature>
<dbReference type="SMART" id="SM00233">
    <property type="entry name" value="PH"/>
    <property type="match status" value="3"/>
</dbReference>
<organism evidence="3 4">
    <name type="scientific">Peltaster fructicola</name>
    <dbReference type="NCBI Taxonomy" id="286661"/>
    <lineage>
        <taxon>Eukaryota</taxon>
        <taxon>Fungi</taxon>
        <taxon>Dikarya</taxon>
        <taxon>Ascomycota</taxon>
        <taxon>Pezizomycotina</taxon>
        <taxon>Dothideomycetes</taxon>
        <taxon>Dothideomycetes incertae sedis</taxon>
        <taxon>Peltaster</taxon>
    </lineage>
</organism>
<feature type="compositionally biased region" description="Polar residues" evidence="1">
    <location>
        <begin position="91"/>
        <end position="123"/>
    </location>
</feature>
<dbReference type="SUPFAM" id="SSF50729">
    <property type="entry name" value="PH domain-like"/>
    <property type="match status" value="1"/>
</dbReference>
<feature type="region of interest" description="Disordered" evidence="1">
    <location>
        <begin position="449"/>
        <end position="469"/>
    </location>
</feature>
<dbReference type="PANTHER" id="PTHR28076">
    <property type="entry name" value="SPORULATION-SPECIFIC PROTEIN 71"/>
    <property type="match status" value="1"/>
</dbReference>
<dbReference type="InterPro" id="IPR029217">
    <property type="entry name" value="Spo7_2_N"/>
</dbReference>
<dbReference type="InterPro" id="IPR011993">
    <property type="entry name" value="PH-like_dom_sf"/>
</dbReference>
<dbReference type="OrthoDB" id="5579281at2759"/>
<feature type="compositionally biased region" description="Basic and acidic residues" evidence="1">
    <location>
        <begin position="449"/>
        <end position="463"/>
    </location>
</feature>